<evidence type="ECO:0000313" key="1">
    <source>
        <dbReference type="EMBL" id="GAG47085.1"/>
    </source>
</evidence>
<accession>X0XUR9</accession>
<comment type="caution">
    <text evidence="1">The sequence shown here is derived from an EMBL/GenBank/DDBJ whole genome shotgun (WGS) entry which is preliminary data.</text>
</comment>
<gene>
    <name evidence="1" type="ORF">S01H1_80355</name>
</gene>
<sequence>VSSSANIISWLASADYATARENLGVKIGTNVQAWDTQLDDIAALVQSDSYIIVGNDTNWVQETGNTARTSLGLGTGDSPGFTSATLGNLVIDDGGDNVTIDSDDQTDGSAAANIPNFTDATADFLMTNNFKVWLPFAIGLSGEDTDGAAANGGGIAGAGSVDVTTHDYNDGAGADTDVHCLVYDASQGAGTWADLKDSSNLDAWAADYQLFPDAASEAVG</sequence>
<dbReference type="AlphaFoldDB" id="X0XUR9"/>
<feature type="non-terminal residue" evidence="1">
    <location>
        <position position="220"/>
    </location>
</feature>
<protein>
    <submittedName>
        <fullName evidence="1">Uncharacterized protein</fullName>
    </submittedName>
</protein>
<dbReference type="EMBL" id="BARS01054256">
    <property type="protein sequence ID" value="GAG47085.1"/>
    <property type="molecule type" value="Genomic_DNA"/>
</dbReference>
<proteinExistence type="predicted"/>
<reference evidence="1" key="1">
    <citation type="journal article" date="2014" name="Front. Microbiol.">
        <title>High frequency of phylogenetically diverse reductive dehalogenase-homologous genes in deep subseafloor sedimentary metagenomes.</title>
        <authorList>
            <person name="Kawai M."/>
            <person name="Futagami T."/>
            <person name="Toyoda A."/>
            <person name="Takaki Y."/>
            <person name="Nishi S."/>
            <person name="Hori S."/>
            <person name="Arai W."/>
            <person name="Tsubouchi T."/>
            <person name="Morono Y."/>
            <person name="Uchiyama I."/>
            <person name="Ito T."/>
            <person name="Fujiyama A."/>
            <person name="Inagaki F."/>
            <person name="Takami H."/>
        </authorList>
    </citation>
    <scope>NUCLEOTIDE SEQUENCE</scope>
    <source>
        <strain evidence="1">Expedition CK06-06</strain>
    </source>
</reference>
<organism evidence="1">
    <name type="scientific">marine sediment metagenome</name>
    <dbReference type="NCBI Taxonomy" id="412755"/>
    <lineage>
        <taxon>unclassified sequences</taxon>
        <taxon>metagenomes</taxon>
        <taxon>ecological metagenomes</taxon>
    </lineage>
</organism>
<name>X0XUR9_9ZZZZ</name>
<feature type="non-terminal residue" evidence="1">
    <location>
        <position position="1"/>
    </location>
</feature>